<dbReference type="Proteomes" id="UP000095284">
    <property type="component" value="Unplaced"/>
</dbReference>
<dbReference type="EMBL" id="CAJFCV020000004">
    <property type="protein sequence ID" value="CAG9113942.1"/>
    <property type="molecule type" value="Genomic_DNA"/>
</dbReference>
<organism evidence="2 4">
    <name type="scientific">Bursaphelenchus xylophilus</name>
    <name type="common">Pinewood nematode worm</name>
    <name type="synonym">Aphelenchoides xylophilus</name>
    <dbReference type="NCBI Taxonomy" id="6326"/>
    <lineage>
        <taxon>Eukaryota</taxon>
        <taxon>Metazoa</taxon>
        <taxon>Ecdysozoa</taxon>
        <taxon>Nematoda</taxon>
        <taxon>Chromadorea</taxon>
        <taxon>Rhabditida</taxon>
        <taxon>Tylenchina</taxon>
        <taxon>Tylenchomorpha</taxon>
        <taxon>Aphelenchoidea</taxon>
        <taxon>Aphelenchoididae</taxon>
        <taxon>Bursaphelenchus</taxon>
    </lineage>
</organism>
<dbReference type="WBParaSite" id="BXY_0430100.1">
    <property type="protein sequence ID" value="BXY_0430100.1"/>
    <property type="gene ID" value="BXY_0430100"/>
</dbReference>
<keyword evidence="3" id="KW-1185">Reference proteome</keyword>
<sequence length="90" mass="10157">MEFLQRNKRKIVHPDTGVTPRFLGKFGLLSAKASRILELKSCSTISTRNPDVVPSDLAQAMHNVSEDTKTIIKYTSSKEDGLLSWCFTHY</sequence>
<gene>
    <name evidence="1" type="ORF">BXYJ_LOCUS8301</name>
</gene>
<reference evidence="1" key="2">
    <citation type="submission" date="2020-09" db="EMBL/GenBank/DDBJ databases">
        <authorList>
            <person name="Kikuchi T."/>
        </authorList>
    </citation>
    <scope>NUCLEOTIDE SEQUENCE</scope>
    <source>
        <strain evidence="1">Ka4C1</strain>
    </source>
</reference>
<dbReference type="Proteomes" id="UP000659654">
    <property type="component" value="Unassembled WGS sequence"/>
</dbReference>
<accession>A0A1I7RU92</accession>
<evidence type="ECO:0000313" key="1">
    <source>
        <dbReference type="EMBL" id="CAD5224952.1"/>
    </source>
</evidence>
<evidence type="ECO:0000313" key="3">
    <source>
        <dbReference type="Proteomes" id="UP000659654"/>
    </source>
</evidence>
<proteinExistence type="predicted"/>
<dbReference type="EMBL" id="CAJFDI010000004">
    <property type="protein sequence ID" value="CAD5224952.1"/>
    <property type="molecule type" value="Genomic_DNA"/>
</dbReference>
<evidence type="ECO:0000313" key="4">
    <source>
        <dbReference type="WBParaSite" id="BXY_0430100.1"/>
    </source>
</evidence>
<dbReference type="Proteomes" id="UP000582659">
    <property type="component" value="Unassembled WGS sequence"/>
</dbReference>
<evidence type="ECO:0000313" key="2">
    <source>
        <dbReference type="Proteomes" id="UP000095284"/>
    </source>
</evidence>
<dbReference type="AlphaFoldDB" id="A0A1I7RU92"/>
<name>A0A1I7RU92_BURXY</name>
<reference evidence="4" key="1">
    <citation type="submission" date="2016-11" db="UniProtKB">
        <authorList>
            <consortium name="WormBaseParasite"/>
        </authorList>
    </citation>
    <scope>IDENTIFICATION</scope>
</reference>
<protein>
    <submittedName>
        <fullName evidence="1">(pine wood nematode) hypothetical protein</fullName>
    </submittedName>
</protein>